<gene>
    <name evidence="1" type="ORF">GWI33_023410</name>
</gene>
<dbReference type="Proteomes" id="UP000625711">
    <property type="component" value="Unassembled WGS sequence"/>
</dbReference>
<name>A0A834IN25_RHYFE</name>
<keyword evidence="2" id="KW-1185">Reference proteome</keyword>
<dbReference type="EMBL" id="JAACXV010000098">
    <property type="protein sequence ID" value="KAF7283565.1"/>
    <property type="molecule type" value="Genomic_DNA"/>
</dbReference>
<reference evidence="1" key="1">
    <citation type="submission" date="2020-08" db="EMBL/GenBank/DDBJ databases">
        <title>Genome sequencing and assembly of the red palm weevil Rhynchophorus ferrugineus.</title>
        <authorList>
            <person name="Dias G.B."/>
            <person name="Bergman C.M."/>
            <person name="Manee M."/>
        </authorList>
    </citation>
    <scope>NUCLEOTIDE SEQUENCE</scope>
    <source>
        <strain evidence="1">AA-2017</strain>
        <tissue evidence="1">Whole larva</tissue>
    </source>
</reference>
<proteinExistence type="predicted"/>
<sequence>MNKNRDIIHENLSEDDVFLILQSRALPCGNRVSGTIKVHVVAAAEIARLKGTTQFPSFKGKAFHVAGNGFARFARTINFFCGYRAPYFIGRRKPAN</sequence>
<protein>
    <submittedName>
        <fullName evidence="1">Uncharacterized protein</fullName>
    </submittedName>
</protein>
<accession>A0A834IN25</accession>
<dbReference type="AlphaFoldDB" id="A0A834IN25"/>
<evidence type="ECO:0000313" key="2">
    <source>
        <dbReference type="Proteomes" id="UP000625711"/>
    </source>
</evidence>
<comment type="caution">
    <text evidence="1">The sequence shown here is derived from an EMBL/GenBank/DDBJ whole genome shotgun (WGS) entry which is preliminary data.</text>
</comment>
<evidence type="ECO:0000313" key="1">
    <source>
        <dbReference type="EMBL" id="KAF7283565.1"/>
    </source>
</evidence>
<organism evidence="1 2">
    <name type="scientific">Rhynchophorus ferrugineus</name>
    <name type="common">Red palm weevil</name>
    <name type="synonym">Curculio ferrugineus</name>
    <dbReference type="NCBI Taxonomy" id="354439"/>
    <lineage>
        <taxon>Eukaryota</taxon>
        <taxon>Metazoa</taxon>
        <taxon>Ecdysozoa</taxon>
        <taxon>Arthropoda</taxon>
        <taxon>Hexapoda</taxon>
        <taxon>Insecta</taxon>
        <taxon>Pterygota</taxon>
        <taxon>Neoptera</taxon>
        <taxon>Endopterygota</taxon>
        <taxon>Coleoptera</taxon>
        <taxon>Polyphaga</taxon>
        <taxon>Cucujiformia</taxon>
        <taxon>Curculionidae</taxon>
        <taxon>Dryophthorinae</taxon>
        <taxon>Rhynchophorus</taxon>
    </lineage>
</organism>